<dbReference type="PROSITE" id="PS50157">
    <property type="entry name" value="ZINC_FINGER_C2H2_2"/>
    <property type="match status" value="1"/>
</dbReference>
<name>A0A7S2RIG8_9STRA</name>
<feature type="compositionally biased region" description="Basic and acidic residues" evidence="2">
    <location>
        <begin position="185"/>
        <end position="208"/>
    </location>
</feature>
<reference evidence="4" key="1">
    <citation type="submission" date="2021-01" db="EMBL/GenBank/DDBJ databases">
        <authorList>
            <person name="Corre E."/>
            <person name="Pelletier E."/>
            <person name="Niang G."/>
            <person name="Scheremetjew M."/>
            <person name="Finn R."/>
            <person name="Kale V."/>
            <person name="Holt S."/>
            <person name="Cochrane G."/>
            <person name="Meng A."/>
            <person name="Brown T."/>
            <person name="Cohen L."/>
        </authorList>
    </citation>
    <scope>NUCLEOTIDE SEQUENCE</scope>
    <source>
        <strain evidence="4">NY070348D</strain>
    </source>
</reference>
<evidence type="ECO:0000259" key="3">
    <source>
        <dbReference type="PROSITE" id="PS50157"/>
    </source>
</evidence>
<dbReference type="EMBL" id="HBHK01006191">
    <property type="protein sequence ID" value="CAD9671857.1"/>
    <property type="molecule type" value="Transcribed_RNA"/>
</dbReference>
<feature type="region of interest" description="Disordered" evidence="2">
    <location>
        <begin position="163"/>
        <end position="222"/>
    </location>
</feature>
<sequence length="222" mass="25723">MADQEPATFNCDFCDKVLKSQAAKAYHLSKNVCGKVQLTEPIVHKPPKVKTGEFMCNKCGKEFKSSNAIVYHENKNVCVRRNERQGHHMGVENVDMHMITNQKIETKKKRTRQTNGKFICELCHMGYGSPQALKYHIEKGVCKKRKLASKVDEPQKLYESAMSSNHLDHQHSKELEHHQGHHSLHHQDLHHQDLHQQVTHDHQHHEDVSQFASWELSTKEET</sequence>
<evidence type="ECO:0000256" key="1">
    <source>
        <dbReference type="PROSITE-ProRule" id="PRU00042"/>
    </source>
</evidence>
<protein>
    <recommendedName>
        <fullName evidence="3">C2H2-type domain-containing protein</fullName>
    </recommendedName>
</protein>
<evidence type="ECO:0000256" key="2">
    <source>
        <dbReference type="SAM" id="MobiDB-lite"/>
    </source>
</evidence>
<dbReference type="Gene3D" id="3.30.160.60">
    <property type="entry name" value="Classic Zinc Finger"/>
    <property type="match status" value="1"/>
</dbReference>
<accession>A0A7S2RIG8</accession>
<keyword evidence="1" id="KW-0862">Zinc</keyword>
<keyword evidence="1" id="KW-0863">Zinc-finger</keyword>
<dbReference type="InterPro" id="IPR013087">
    <property type="entry name" value="Znf_C2H2_type"/>
</dbReference>
<dbReference type="AlphaFoldDB" id="A0A7S2RIG8"/>
<proteinExistence type="predicted"/>
<feature type="compositionally biased region" description="Basic and acidic residues" evidence="2">
    <location>
        <begin position="166"/>
        <end position="178"/>
    </location>
</feature>
<evidence type="ECO:0000313" key="4">
    <source>
        <dbReference type="EMBL" id="CAD9671857.1"/>
    </source>
</evidence>
<keyword evidence="1" id="KW-0479">Metal-binding</keyword>
<feature type="domain" description="C2H2-type" evidence="3">
    <location>
        <begin position="54"/>
        <end position="85"/>
    </location>
</feature>
<gene>
    <name evidence="4" type="ORF">QSP1433_LOCUS3725</name>
</gene>
<organism evidence="4">
    <name type="scientific">Mucochytrium quahogii</name>
    <dbReference type="NCBI Taxonomy" id="96639"/>
    <lineage>
        <taxon>Eukaryota</taxon>
        <taxon>Sar</taxon>
        <taxon>Stramenopiles</taxon>
        <taxon>Bigyra</taxon>
        <taxon>Labyrinthulomycetes</taxon>
        <taxon>Thraustochytrida</taxon>
        <taxon>Thraustochytriidae</taxon>
        <taxon>Mucochytrium</taxon>
    </lineage>
</organism>
<dbReference type="GO" id="GO:0008270">
    <property type="term" value="F:zinc ion binding"/>
    <property type="evidence" value="ECO:0007669"/>
    <property type="project" value="UniProtKB-KW"/>
</dbReference>